<dbReference type="Proteomes" id="UP000276133">
    <property type="component" value="Unassembled WGS sequence"/>
</dbReference>
<evidence type="ECO:0000313" key="2">
    <source>
        <dbReference type="EMBL" id="RNA16907.1"/>
    </source>
</evidence>
<keyword evidence="1" id="KW-1133">Transmembrane helix</keyword>
<keyword evidence="3" id="KW-1185">Reference proteome</keyword>
<protein>
    <submittedName>
        <fullName evidence="2">Uncharacterized protein</fullName>
    </submittedName>
</protein>
<organism evidence="2 3">
    <name type="scientific">Brachionus plicatilis</name>
    <name type="common">Marine rotifer</name>
    <name type="synonym">Brachionus muelleri</name>
    <dbReference type="NCBI Taxonomy" id="10195"/>
    <lineage>
        <taxon>Eukaryota</taxon>
        <taxon>Metazoa</taxon>
        <taxon>Spiralia</taxon>
        <taxon>Gnathifera</taxon>
        <taxon>Rotifera</taxon>
        <taxon>Eurotatoria</taxon>
        <taxon>Monogononta</taxon>
        <taxon>Pseudotrocha</taxon>
        <taxon>Ploima</taxon>
        <taxon>Brachionidae</taxon>
        <taxon>Brachionus</taxon>
    </lineage>
</organism>
<evidence type="ECO:0000256" key="1">
    <source>
        <dbReference type="SAM" id="Phobius"/>
    </source>
</evidence>
<dbReference type="AlphaFoldDB" id="A0A3M7QZZ3"/>
<reference evidence="2 3" key="1">
    <citation type="journal article" date="2018" name="Sci. Rep.">
        <title>Genomic signatures of local adaptation to the degree of environmental predictability in rotifers.</title>
        <authorList>
            <person name="Franch-Gras L."/>
            <person name="Hahn C."/>
            <person name="Garcia-Roger E.M."/>
            <person name="Carmona M.J."/>
            <person name="Serra M."/>
            <person name="Gomez A."/>
        </authorList>
    </citation>
    <scope>NUCLEOTIDE SEQUENCE [LARGE SCALE GENOMIC DNA]</scope>
    <source>
        <strain evidence="2">HYR1</strain>
    </source>
</reference>
<name>A0A3M7QZZ3_BRAPC</name>
<keyword evidence="1" id="KW-0812">Transmembrane</keyword>
<dbReference type="EMBL" id="REGN01004596">
    <property type="protein sequence ID" value="RNA16907.1"/>
    <property type="molecule type" value="Genomic_DNA"/>
</dbReference>
<proteinExistence type="predicted"/>
<feature type="transmembrane region" description="Helical" evidence="1">
    <location>
        <begin position="71"/>
        <end position="89"/>
    </location>
</feature>
<accession>A0A3M7QZZ3</accession>
<gene>
    <name evidence="2" type="ORF">BpHYR1_017522</name>
</gene>
<evidence type="ECO:0000313" key="3">
    <source>
        <dbReference type="Proteomes" id="UP000276133"/>
    </source>
</evidence>
<keyword evidence="1" id="KW-0472">Membrane</keyword>
<comment type="caution">
    <text evidence="2">The sequence shown here is derived from an EMBL/GenBank/DDBJ whole genome shotgun (WGS) entry which is preliminary data.</text>
</comment>
<sequence length="98" mass="10833">MTRAVGPKLPQPTPLLTCCQPVLINCNASRLAGSASTILSAKVFGHVGLSVWPSRPYRPGRRPIFLLNRELIASCAFSFIFNPIFFQMVRQFSSPLNL</sequence>